<dbReference type="AlphaFoldDB" id="A0A285X831"/>
<dbReference type="EMBL" id="OCMF01000005">
    <property type="protein sequence ID" value="SOC81507.1"/>
    <property type="molecule type" value="Genomic_DNA"/>
</dbReference>
<dbReference type="PANTHER" id="PTHR35008:SF8">
    <property type="entry name" value="ALCOHOL DEHYDROGENASE CYTOCHROME C SUBUNIT"/>
    <property type="match status" value="1"/>
</dbReference>
<dbReference type="Gene3D" id="1.10.760.10">
    <property type="entry name" value="Cytochrome c-like domain"/>
    <property type="match status" value="1"/>
</dbReference>
<dbReference type="GO" id="GO:0009055">
    <property type="term" value="F:electron transfer activity"/>
    <property type="evidence" value="ECO:0007669"/>
    <property type="project" value="InterPro"/>
</dbReference>
<dbReference type="OrthoDB" id="9811395at2"/>
<evidence type="ECO:0000256" key="3">
    <source>
        <dbReference type="ARBA" id="ARBA00023004"/>
    </source>
</evidence>
<feature type="domain" description="Cytochrome c" evidence="5">
    <location>
        <begin position="38"/>
        <end position="126"/>
    </location>
</feature>
<name>A0A285X831_9FLAO</name>
<dbReference type="Pfam" id="PF00034">
    <property type="entry name" value="Cytochrom_C"/>
    <property type="match status" value="1"/>
</dbReference>
<keyword evidence="1 4" id="KW-0349">Heme</keyword>
<evidence type="ECO:0000256" key="4">
    <source>
        <dbReference type="PROSITE-ProRule" id="PRU00433"/>
    </source>
</evidence>
<dbReference type="SUPFAM" id="SSF46626">
    <property type="entry name" value="Cytochrome c"/>
    <property type="match status" value="1"/>
</dbReference>
<evidence type="ECO:0000259" key="5">
    <source>
        <dbReference type="PROSITE" id="PS51007"/>
    </source>
</evidence>
<organism evidence="6 7">
    <name type="scientific">Salinimicrobium sediminis</name>
    <dbReference type="NCBI Taxonomy" id="1343891"/>
    <lineage>
        <taxon>Bacteria</taxon>
        <taxon>Pseudomonadati</taxon>
        <taxon>Bacteroidota</taxon>
        <taxon>Flavobacteriia</taxon>
        <taxon>Flavobacteriales</taxon>
        <taxon>Flavobacteriaceae</taxon>
        <taxon>Salinimicrobium</taxon>
    </lineage>
</organism>
<dbReference type="Proteomes" id="UP000219193">
    <property type="component" value="Unassembled WGS sequence"/>
</dbReference>
<dbReference type="PROSITE" id="PS51007">
    <property type="entry name" value="CYTC"/>
    <property type="match status" value="1"/>
</dbReference>
<dbReference type="PANTHER" id="PTHR35008">
    <property type="entry name" value="BLL4482 PROTEIN-RELATED"/>
    <property type="match status" value="1"/>
</dbReference>
<sequence>MNKVLWTFLLVINLGCKDTKQQADQKLTRTPRSPEFKESIDRGAGLYNNFCASCHLSGGEGIKGVFPPLNQSDWLANKQKEAIRAIKFGLRGPIKVNGEKYDNLMPALGLSDREVADVMNYINNSWENNNEDQVTEEEVAAIEK</sequence>
<reference evidence="7" key="1">
    <citation type="submission" date="2017-09" db="EMBL/GenBank/DDBJ databases">
        <authorList>
            <person name="Varghese N."/>
            <person name="Submissions S."/>
        </authorList>
    </citation>
    <scope>NUCLEOTIDE SEQUENCE [LARGE SCALE GENOMIC DNA]</scope>
    <source>
        <strain evidence="7">CGMCC 1.12641</strain>
    </source>
</reference>
<protein>
    <submittedName>
        <fullName evidence="6">Cytochrome C oxidase, cbb3-type, subunit III</fullName>
    </submittedName>
</protein>
<dbReference type="RefSeq" id="WP_097057280.1">
    <property type="nucleotide sequence ID" value="NZ_OCMF01000005.1"/>
</dbReference>
<evidence type="ECO:0000256" key="1">
    <source>
        <dbReference type="ARBA" id="ARBA00022617"/>
    </source>
</evidence>
<dbReference type="InterPro" id="IPR036909">
    <property type="entry name" value="Cyt_c-like_dom_sf"/>
</dbReference>
<gene>
    <name evidence="6" type="ORF">SAMN06296241_3083</name>
</gene>
<keyword evidence="7" id="KW-1185">Reference proteome</keyword>
<keyword evidence="2 4" id="KW-0479">Metal-binding</keyword>
<evidence type="ECO:0000256" key="2">
    <source>
        <dbReference type="ARBA" id="ARBA00022723"/>
    </source>
</evidence>
<evidence type="ECO:0000313" key="7">
    <source>
        <dbReference type="Proteomes" id="UP000219193"/>
    </source>
</evidence>
<dbReference type="GO" id="GO:0046872">
    <property type="term" value="F:metal ion binding"/>
    <property type="evidence" value="ECO:0007669"/>
    <property type="project" value="UniProtKB-KW"/>
</dbReference>
<dbReference type="GO" id="GO:0020037">
    <property type="term" value="F:heme binding"/>
    <property type="evidence" value="ECO:0007669"/>
    <property type="project" value="InterPro"/>
</dbReference>
<proteinExistence type="predicted"/>
<dbReference type="InterPro" id="IPR051459">
    <property type="entry name" value="Cytochrome_c-type_DH"/>
</dbReference>
<keyword evidence="3 4" id="KW-0408">Iron</keyword>
<evidence type="ECO:0000313" key="6">
    <source>
        <dbReference type="EMBL" id="SOC81507.1"/>
    </source>
</evidence>
<accession>A0A285X831</accession>
<dbReference type="InterPro" id="IPR009056">
    <property type="entry name" value="Cyt_c-like_dom"/>
</dbReference>